<name>A0A437M0G3_9SPHN</name>
<dbReference type="InterPro" id="IPR050855">
    <property type="entry name" value="NDM-1-like"/>
</dbReference>
<comment type="caution">
    <text evidence="3">The sequence shown here is derived from an EMBL/GenBank/DDBJ whole genome shotgun (WGS) entry which is preliminary data.</text>
</comment>
<feature type="signal peptide" evidence="1">
    <location>
        <begin position="1"/>
        <end position="22"/>
    </location>
</feature>
<organism evidence="3 4">
    <name type="scientific">Sphingomonas crocodyli</name>
    <dbReference type="NCBI Taxonomy" id="1979270"/>
    <lineage>
        <taxon>Bacteria</taxon>
        <taxon>Pseudomonadati</taxon>
        <taxon>Pseudomonadota</taxon>
        <taxon>Alphaproteobacteria</taxon>
        <taxon>Sphingomonadales</taxon>
        <taxon>Sphingomonadaceae</taxon>
        <taxon>Sphingomonas</taxon>
    </lineage>
</organism>
<proteinExistence type="predicted"/>
<gene>
    <name evidence="3" type="primary">bla</name>
    <name evidence="3" type="ORF">EOD43_16595</name>
</gene>
<feature type="chain" id="PRO_5019278085" evidence="1">
    <location>
        <begin position="23"/>
        <end position="301"/>
    </location>
</feature>
<evidence type="ECO:0000313" key="3">
    <source>
        <dbReference type="EMBL" id="RVT91138.1"/>
    </source>
</evidence>
<dbReference type="PANTHER" id="PTHR42951">
    <property type="entry name" value="METALLO-BETA-LACTAMASE DOMAIN-CONTAINING"/>
    <property type="match status" value="1"/>
</dbReference>
<dbReference type="Pfam" id="PF00753">
    <property type="entry name" value="Lactamase_B"/>
    <property type="match status" value="1"/>
</dbReference>
<dbReference type="Gene3D" id="3.60.15.10">
    <property type="entry name" value="Ribonuclease Z/Hydroxyacylglutathione hydrolase-like"/>
    <property type="match status" value="1"/>
</dbReference>
<dbReference type="NCBIfam" id="NF033105">
    <property type="entry name" value="bla_subclass_B3"/>
    <property type="match status" value="1"/>
</dbReference>
<keyword evidence="4" id="KW-1185">Reference proteome</keyword>
<dbReference type="Proteomes" id="UP000282971">
    <property type="component" value="Unassembled WGS sequence"/>
</dbReference>
<evidence type="ECO:0000313" key="4">
    <source>
        <dbReference type="Proteomes" id="UP000282971"/>
    </source>
</evidence>
<dbReference type="InterPro" id="IPR036866">
    <property type="entry name" value="RibonucZ/Hydroxyglut_hydro"/>
</dbReference>
<protein>
    <submittedName>
        <fullName evidence="3">Subclass B3 metallo-beta-lactamase</fullName>
    </submittedName>
</protein>
<feature type="domain" description="Metallo-beta-lactamase" evidence="2">
    <location>
        <begin position="62"/>
        <end position="254"/>
    </location>
</feature>
<dbReference type="OrthoDB" id="9773738at2"/>
<evidence type="ECO:0000256" key="1">
    <source>
        <dbReference type="SAM" id="SignalP"/>
    </source>
</evidence>
<dbReference type="EMBL" id="SACN01000002">
    <property type="protein sequence ID" value="RVT91138.1"/>
    <property type="molecule type" value="Genomic_DNA"/>
</dbReference>
<dbReference type="SUPFAM" id="SSF56281">
    <property type="entry name" value="Metallo-hydrolase/oxidoreductase"/>
    <property type="match status" value="1"/>
</dbReference>
<accession>A0A437M0G3</accession>
<sequence>MRYGIGLALGIAGALLGSIAYAQDDAHDPLLAPVSEDFAKQWLTPTPPIKVFGHTYLVGYGGLNVALIKTDAGLVLIDGAVPQAVRGIEANIKTLGFDIKDVKYILSTEPHYDHAGGIAALQRDSGARVVASIPGAAVLRVGKSGSDDPQASWLSTYPAVPKVLGLRDGMTIRIGGTEIRAVATPSHTASSMSWTWKDCEGDVCKNVVFGSSLSPTAAPDWKYSDRRHAPWVATFRATLAKVRKLPCDILISAHPMQSGGDEKYAAFIKSSDPNPYIDPQSCRDYADRFEKALNEKIAKGD</sequence>
<keyword evidence="1" id="KW-0732">Signal</keyword>
<dbReference type="RefSeq" id="WP_127745151.1">
    <property type="nucleotide sequence ID" value="NZ_SACN01000002.1"/>
</dbReference>
<dbReference type="SMART" id="SM00849">
    <property type="entry name" value="Lactamase_B"/>
    <property type="match status" value="1"/>
</dbReference>
<dbReference type="PANTHER" id="PTHR42951:SF17">
    <property type="entry name" value="METALLO-BETA-LACTAMASE DOMAIN-CONTAINING PROTEIN"/>
    <property type="match status" value="1"/>
</dbReference>
<dbReference type="AlphaFoldDB" id="A0A437M0G3"/>
<evidence type="ECO:0000259" key="2">
    <source>
        <dbReference type="SMART" id="SM00849"/>
    </source>
</evidence>
<dbReference type="InterPro" id="IPR001279">
    <property type="entry name" value="Metallo-B-lactamas"/>
</dbReference>
<reference evidence="3 4" key="1">
    <citation type="submission" date="2019-01" db="EMBL/GenBank/DDBJ databases">
        <authorList>
            <person name="Chen W.-M."/>
        </authorList>
    </citation>
    <scope>NUCLEOTIDE SEQUENCE [LARGE SCALE GENOMIC DNA]</scope>
    <source>
        <strain evidence="3 4">CCP-7</strain>
    </source>
</reference>